<evidence type="ECO:0000256" key="1">
    <source>
        <dbReference type="ARBA" id="ARBA00022491"/>
    </source>
</evidence>
<feature type="DNA-binding region" description="H-T-H motif" evidence="5">
    <location>
        <begin position="31"/>
        <end position="50"/>
    </location>
</feature>
<feature type="domain" description="HTH tetR-type" evidence="6">
    <location>
        <begin position="8"/>
        <end position="68"/>
    </location>
</feature>
<name>A0ABY6YFL4_9ACTN</name>
<evidence type="ECO:0000256" key="5">
    <source>
        <dbReference type="PROSITE-ProRule" id="PRU00335"/>
    </source>
</evidence>
<dbReference type="InterPro" id="IPR009057">
    <property type="entry name" value="Homeodomain-like_sf"/>
</dbReference>
<dbReference type="EMBL" id="CP113264">
    <property type="protein sequence ID" value="WAE71020.1"/>
    <property type="molecule type" value="Genomic_DNA"/>
</dbReference>
<dbReference type="Proteomes" id="UP001156498">
    <property type="component" value="Chromosome"/>
</dbReference>
<sequence>MPRQVDHRQRRAQIAEAVCALVSARGLEGVSLRDVAAEAGISMGRVQHYFRTKDEMLLFALEYVGARDVAGTRERLAPATSPSPRDVVRTVLCGLLDGDPRQVEAQRVGVAFLARALVEPQLAAFLLQGYAGIQALLEQALSEGVDAGAVAAGTDPETAALEAFALVEGLRAQTLLGHVARERALAVLEAHLDRLFVG</sequence>
<evidence type="ECO:0000256" key="2">
    <source>
        <dbReference type="ARBA" id="ARBA00023015"/>
    </source>
</evidence>
<dbReference type="SUPFAM" id="SSF48498">
    <property type="entry name" value="Tetracyclin repressor-like, C-terminal domain"/>
    <property type="match status" value="1"/>
</dbReference>
<keyword evidence="2" id="KW-0805">Transcription regulation</keyword>
<dbReference type="InterPro" id="IPR036271">
    <property type="entry name" value="Tet_transcr_reg_TetR-rel_C_sf"/>
</dbReference>
<dbReference type="SUPFAM" id="SSF46689">
    <property type="entry name" value="Homeodomain-like"/>
    <property type="match status" value="1"/>
</dbReference>
<gene>
    <name evidence="7" type="ORF">OUQ99_17440</name>
</gene>
<proteinExistence type="predicted"/>
<keyword evidence="3 5" id="KW-0238">DNA-binding</keyword>
<dbReference type="PRINTS" id="PR00455">
    <property type="entry name" value="HTHTETR"/>
</dbReference>
<accession>A0ABY6YFL4</accession>
<evidence type="ECO:0000313" key="8">
    <source>
        <dbReference type="Proteomes" id="UP001156498"/>
    </source>
</evidence>
<keyword evidence="4" id="KW-0804">Transcription</keyword>
<dbReference type="RefSeq" id="WP_267944823.1">
    <property type="nucleotide sequence ID" value="NZ_CP113264.1"/>
</dbReference>
<organism evidence="7 8">
    <name type="scientific">Streptomonospora nanhaiensis</name>
    <dbReference type="NCBI Taxonomy" id="1323731"/>
    <lineage>
        <taxon>Bacteria</taxon>
        <taxon>Bacillati</taxon>
        <taxon>Actinomycetota</taxon>
        <taxon>Actinomycetes</taxon>
        <taxon>Streptosporangiales</taxon>
        <taxon>Nocardiopsidaceae</taxon>
        <taxon>Streptomonospora</taxon>
    </lineage>
</organism>
<evidence type="ECO:0000256" key="4">
    <source>
        <dbReference type="ARBA" id="ARBA00023163"/>
    </source>
</evidence>
<dbReference type="Pfam" id="PF00440">
    <property type="entry name" value="TetR_N"/>
    <property type="match status" value="1"/>
</dbReference>
<dbReference type="InterPro" id="IPR001647">
    <property type="entry name" value="HTH_TetR"/>
</dbReference>
<dbReference type="PROSITE" id="PS50977">
    <property type="entry name" value="HTH_TETR_2"/>
    <property type="match status" value="1"/>
</dbReference>
<dbReference type="InterPro" id="IPR039538">
    <property type="entry name" value="BetI_C"/>
</dbReference>
<protein>
    <submittedName>
        <fullName evidence="7">TetR/AcrR family transcriptional regulator</fullName>
    </submittedName>
</protein>
<evidence type="ECO:0000259" key="6">
    <source>
        <dbReference type="PROSITE" id="PS50977"/>
    </source>
</evidence>
<reference evidence="7 8" key="1">
    <citation type="journal article" date="2013" name="Int. J. Syst. Evol. Microbiol.">
        <title>Description of Streptomonospora sediminis sp. nov. and Streptomonospora nanhaiensis sp. nov., and reclassification of Nocardiopsis arabia Hozzein &amp; Goodfellow 2008 as Streptomonospora arabica comb. nov. and emended description of the genus Streptomonospora.</title>
        <authorList>
            <person name="Zhang D.F."/>
            <person name="Pan H.Q."/>
            <person name="He J."/>
            <person name="Zhang X.M."/>
            <person name="Zhang Y.G."/>
            <person name="Klenk H.P."/>
            <person name="Hu J.C."/>
            <person name="Li W.J."/>
        </authorList>
    </citation>
    <scope>NUCLEOTIDE SEQUENCE [LARGE SCALE GENOMIC DNA]</scope>
    <source>
        <strain evidence="7 8">12A09</strain>
    </source>
</reference>
<evidence type="ECO:0000256" key="3">
    <source>
        <dbReference type="ARBA" id="ARBA00023125"/>
    </source>
</evidence>
<evidence type="ECO:0000313" key="7">
    <source>
        <dbReference type="EMBL" id="WAE71020.1"/>
    </source>
</evidence>
<keyword evidence="8" id="KW-1185">Reference proteome</keyword>
<dbReference type="PANTHER" id="PTHR47506:SF6">
    <property type="entry name" value="HTH-TYPE TRANSCRIPTIONAL REPRESSOR NEMR"/>
    <property type="match status" value="1"/>
</dbReference>
<dbReference type="PANTHER" id="PTHR47506">
    <property type="entry name" value="TRANSCRIPTIONAL REGULATORY PROTEIN"/>
    <property type="match status" value="1"/>
</dbReference>
<dbReference type="Pfam" id="PF13977">
    <property type="entry name" value="TetR_C_6"/>
    <property type="match status" value="1"/>
</dbReference>
<dbReference type="Gene3D" id="1.10.357.10">
    <property type="entry name" value="Tetracycline Repressor, domain 2"/>
    <property type="match status" value="1"/>
</dbReference>
<keyword evidence="1" id="KW-0678">Repressor</keyword>